<evidence type="ECO:0000313" key="1">
    <source>
        <dbReference type="EnsemblProtists" id="HpaP805185"/>
    </source>
</evidence>
<reference evidence="2" key="1">
    <citation type="journal article" date="2010" name="Science">
        <title>Signatures of adaptation to obligate biotrophy in the Hyaloperonospora arabidopsidis genome.</title>
        <authorList>
            <person name="Baxter L."/>
            <person name="Tripathy S."/>
            <person name="Ishaque N."/>
            <person name="Boot N."/>
            <person name="Cabral A."/>
            <person name="Kemen E."/>
            <person name="Thines M."/>
            <person name="Ah-Fong A."/>
            <person name="Anderson R."/>
            <person name="Badejoko W."/>
            <person name="Bittner-Eddy P."/>
            <person name="Boore J.L."/>
            <person name="Chibucos M.C."/>
            <person name="Coates M."/>
            <person name="Dehal P."/>
            <person name="Delehaunty K."/>
            <person name="Dong S."/>
            <person name="Downton P."/>
            <person name="Dumas B."/>
            <person name="Fabro G."/>
            <person name="Fronick C."/>
            <person name="Fuerstenberg S.I."/>
            <person name="Fulton L."/>
            <person name="Gaulin E."/>
            <person name="Govers F."/>
            <person name="Hughes L."/>
            <person name="Humphray S."/>
            <person name="Jiang R.H."/>
            <person name="Judelson H."/>
            <person name="Kamoun S."/>
            <person name="Kyung K."/>
            <person name="Meijer H."/>
            <person name="Minx P."/>
            <person name="Morris P."/>
            <person name="Nelson J."/>
            <person name="Phuntumart V."/>
            <person name="Qutob D."/>
            <person name="Rehmany A."/>
            <person name="Rougon-Cardoso A."/>
            <person name="Ryden P."/>
            <person name="Torto-Alalibo T."/>
            <person name="Studholme D."/>
            <person name="Wang Y."/>
            <person name="Win J."/>
            <person name="Wood J."/>
            <person name="Clifton S.W."/>
            <person name="Rogers J."/>
            <person name="Van den Ackerveken G."/>
            <person name="Jones J.D."/>
            <person name="McDowell J.M."/>
            <person name="Beynon J."/>
            <person name="Tyler B.M."/>
        </authorList>
    </citation>
    <scope>NUCLEOTIDE SEQUENCE [LARGE SCALE GENOMIC DNA]</scope>
    <source>
        <strain evidence="2">Emoy2</strain>
    </source>
</reference>
<dbReference type="HOGENOM" id="CLU_2138301_0_0_1"/>
<dbReference type="VEuPathDB" id="FungiDB:HpaG805185"/>
<protein>
    <submittedName>
        <fullName evidence="1">Uncharacterized protein</fullName>
    </submittedName>
</protein>
<dbReference type="InParanoid" id="M4BFW5"/>
<dbReference type="AlphaFoldDB" id="M4BFW5"/>
<reference evidence="1" key="2">
    <citation type="submission" date="2015-06" db="UniProtKB">
        <authorList>
            <consortium name="EnsemblProtists"/>
        </authorList>
    </citation>
    <scope>IDENTIFICATION</scope>
    <source>
        <strain evidence="1">Emoy2</strain>
    </source>
</reference>
<dbReference type="Proteomes" id="UP000011713">
    <property type="component" value="Unassembled WGS sequence"/>
</dbReference>
<evidence type="ECO:0000313" key="2">
    <source>
        <dbReference type="Proteomes" id="UP000011713"/>
    </source>
</evidence>
<keyword evidence="2" id="KW-1185">Reference proteome</keyword>
<dbReference type="EMBL" id="JH598219">
    <property type="status" value="NOT_ANNOTATED_CDS"/>
    <property type="molecule type" value="Genomic_DNA"/>
</dbReference>
<sequence length="113" mass="12970">MKLKKWGTVNLPSAFCIVRNRSLVFLSARFCQYLLEAFLTRSFYFSRCAQSRTYLKGRRFYSSEQSPSRLHAKVSALVSGETTSFFIIHFGAYSVSFVSRAHHACYNDLSCTI</sequence>
<dbReference type="EnsemblProtists" id="HpaT805185">
    <property type="protein sequence ID" value="HpaP805185"/>
    <property type="gene ID" value="HpaG805185"/>
</dbReference>
<organism evidence="1 2">
    <name type="scientific">Hyaloperonospora arabidopsidis (strain Emoy2)</name>
    <name type="common">Downy mildew agent</name>
    <name type="synonym">Peronospora arabidopsidis</name>
    <dbReference type="NCBI Taxonomy" id="559515"/>
    <lineage>
        <taxon>Eukaryota</taxon>
        <taxon>Sar</taxon>
        <taxon>Stramenopiles</taxon>
        <taxon>Oomycota</taxon>
        <taxon>Peronosporomycetes</taxon>
        <taxon>Peronosporales</taxon>
        <taxon>Peronosporaceae</taxon>
        <taxon>Hyaloperonospora</taxon>
    </lineage>
</organism>
<accession>M4BFW5</accession>
<name>M4BFW5_HYAAE</name>
<proteinExistence type="predicted"/>